<keyword evidence="3" id="KW-1185">Reference proteome</keyword>
<name>A0AAV9H0W5_9PEZI</name>
<dbReference type="Proteomes" id="UP001321760">
    <property type="component" value="Unassembled WGS sequence"/>
</dbReference>
<dbReference type="PANTHER" id="PTHR40619">
    <property type="entry name" value="FUNGAL STAND N-TERMINAL GOODBYE DOMAIN-CONTAINING PROTEIN"/>
    <property type="match status" value="1"/>
</dbReference>
<evidence type="ECO:0000259" key="1">
    <source>
        <dbReference type="Pfam" id="PF24809"/>
    </source>
</evidence>
<sequence length="679" mass="75902">MDASRATLYAFSEQTIVAPFIDNQLVEAHPALAANNNSSYDSSLGCYAQREDVVVQAAQPPPVDASSEPTDDVLPARPLPDPVSAMKFWDDIFDDAMKEFIDNAEAEPDKSSACAIRDKKDWDSVFGQLESARNRFNNTTGVRGKMRKIYRKVADNVQPVIQLTKLVPDIEYTTPVLGAVEFLLEAARNAAEVRKAMSEAFDDLQFHFSVVELFLETYPKDQPIRASSITLVAAIFRAVELAIYYFTSRTWKRAVKITSKWKDYSEELMAKMGEIKEASQQLIQQAELSHMVNTRQALSFVLERMNQWKASCKAVIQKLDEIKQSQQSLRQGQEELKQRQISFELTIKNSLLPLFGSYLSRIDDIYRHTVEYSRPMYLQIDGSQPLYVPSRSPSPLLGAPLTPTMLEPSEMLNALETGLEQKDMEAILAHRPELRSDDIERAHQILTSPKFRAWISHLGPAKLLVHGNFEINTPEASVLSLLCTEIFTGFSPAYPSVIPLVFFCGRHLGPSDANTGPTPMIKSLVSQLLVHLLQIRGEGMWLQPGVVEEAVNGDGDRLCDLFLRLVQRLPKWTTVFVLIDGVGFYEGEKHRDELDTVLMRILEPIGAGHLPLEGGILKVLITNPFVTDFVKDGFEDEWILSVDAIAPGIWELSGDAVGHQVMAAWGSEGRLSREGAGGY</sequence>
<evidence type="ECO:0000313" key="3">
    <source>
        <dbReference type="Proteomes" id="UP001321760"/>
    </source>
</evidence>
<proteinExistence type="predicted"/>
<organism evidence="2 3">
    <name type="scientific">Podospora aff. communis PSN243</name>
    <dbReference type="NCBI Taxonomy" id="3040156"/>
    <lineage>
        <taxon>Eukaryota</taxon>
        <taxon>Fungi</taxon>
        <taxon>Dikarya</taxon>
        <taxon>Ascomycota</taxon>
        <taxon>Pezizomycotina</taxon>
        <taxon>Sordariomycetes</taxon>
        <taxon>Sordariomycetidae</taxon>
        <taxon>Sordariales</taxon>
        <taxon>Podosporaceae</taxon>
        <taxon>Podospora</taxon>
    </lineage>
</organism>
<accession>A0AAV9H0W5</accession>
<comment type="caution">
    <text evidence="2">The sequence shown here is derived from an EMBL/GenBank/DDBJ whole genome shotgun (WGS) entry which is preliminary data.</text>
</comment>
<reference evidence="2" key="2">
    <citation type="submission" date="2023-05" db="EMBL/GenBank/DDBJ databases">
        <authorList>
            <consortium name="Lawrence Berkeley National Laboratory"/>
            <person name="Steindorff A."/>
            <person name="Hensen N."/>
            <person name="Bonometti L."/>
            <person name="Westerberg I."/>
            <person name="Brannstrom I.O."/>
            <person name="Guillou S."/>
            <person name="Cros-Aarteil S."/>
            <person name="Calhoun S."/>
            <person name="Haridas S."/>
            <person name="Kuo A."/>
            <person name="Mondo S."/>
            <person name="Pangilinan J."/>
            <person name="Riley R."/>
            <person name="Labutti K."/>
            <person name="Andreopoulos B."/>
            <person name="Lipzen A."/>
            <person name="Chen C."/>
            <person name="Yanf M."/>
            <person name="Daum C."/>
            <person name="Ng V."/>
            <person name="Clum A."/>
            <person name="Ohm R."/>
            <person name="Martin F."/>
            <person name="Silar P."/>
            <person name="Natvig D."/>
            <person name="Lalanne C."/>
            <person name="Gautier V."/>
            <person name="Ament-Velasquez S.L."/>
            <person name="Kruys A."/>
            <person name="Hutchinson M.I."/>
            <person name="Powell A.J."/>
            <person name="Barry K."/>
            <person name="Miller A.N."/>
            <person name="Grigoriev I.V."/>
            <person name="Debuchy R."/>
            <person name="Gladieux P."/>
            <person name="Thoren M.H."/>
            <person name="Johannesson H."/>
        </authorList>
    </citation>
    <scope>NUCLEOTIDE SEQUENCE</scope>
    <source>
        <strain evidence="2">PSN243</strain>
    </source>
</reference>
<reference evidence="2" key="1">
    <citation type="journal article" date="2023" name="Mol. Phylogenet. Evol.">
        <title>Genome-scale phylogeny and comparative genomics of the fungal order Sordariales.</title>
        <authorList>
            <person name="Hensen N."/>
            <person name="Bonometti L."/>
            <person name="Westerberg I."/>
            <person name="Brannstrom I.O."/>
            <person name="Guillou S."/>
            <person name="Cros-Aarteil S."/>
            <person name="Calhoun S."/>
            <person name="Haridas S."/>
            <person name="Kuo A."/>
            <person name="Mondo S."/>
            <person name="Pangilinan J."/>
            <person name="Riley R."/>
            <person name="LaButti K."/>
            <person name="Andreopoulos B."/>
            <person name="Lipzen A."/>
            <person name="Chen C."/>
            <person name="Yan M."/>
            <person name="Daum C."/>
            <person name="Ng V."/>
            <person name="Clum A."/>
            <person name="Steindorff A."/>
            <person name="Ohm R.A."/>
            <person name="Martin F."/>
            <person name="Silar P."/>
            <person name="Natvig D.O."/>
            <person name="Lalanne C."/>
            <person name="Gautier V."/>
            <person name="Ament-Velasquez S.L."/>
            <person name="Kruys A."/>
            <person name="Hutchinson M.I."/>
            <person name="Powell A.J."/>
            <person name="Barry K."/>
            <person name="Miller A.N."/>
            <person name="Grigoriev I.V."/>
            <person name="Debuchy R."/>
            <person name="Gladieux P."/>
            <person name="Hiltunen Thoren M."/>
            <person name="Johannesson H."/>
        </authorList>
    </citation>
    <scope>NUCLEOTIDE SEQUENCE</scope>
    <source>
        <strain evidence="2">PSN243</strain>
    </source>
</reference>
<dbReference type="EMBL" id="MU865917">
    <property type="protein sequence ID" value="KAK4454248.1"/>
    <property type="molecule type" value="Genomic_DNA"/>
</dbReference>
<feature type="domain" description="DUF7708" evidence="1">
    <location>
        <begin position="171"/>
        <end position="291"/>
    </location>
</feature>
<gene>
    <name evidence="2" type="ORF">QBC34DRAFT_155738</name>
</gene>
<evidence type="ECO:0000313" key="2">
    <source>
        <dbReference type="EMBL" id="KAK4454248.1"/>
    </source>
</evidence>
<protein>
    <recommendedName>
        <fullName evidence="1">DUF7708 domain-containing protein</fullName>
    </recommendedName>
</protein>
<dbReference type="InterPro" id="IPR056125">
    <property type="entry name" value="DUF7708"/>
</dbReference>
<dbReference type="PANTHER" id="PTHR40619:SF3">
    <property type="entry name" value="FUNGAL STAND N-TERMINAL GOODBYE DOMAIN-CONTAINING PROTEIN"/>
    <property type="match status" value="1"/>
</dbReference>
<dbReference type="AlphaFoldDB" id="A0AAV9H0W5"/>
<dbReference type="Pfam" id="PF24809">
    <property type="entry name" value="DUF7708"/>
    <property type="match status" value="1"/>
</dbReference>